<dbReference type="EMBL" id="JAQQPM010000001">
    <property type="protein sequence ID" value="KAK2066500.1"/>
    <property type="molecule type" value="Genomic_DNA"/>
</dbReference>
<evidence type="ECO:0000256" key="2">
    <source>
        <dbReference type="SAM" id="Phobius"/>
    </source>
</evidence>
<keyword evidence="2" id="KW-0472">Membrane</keyword>
<feature type="compositionally biased region" description="Low complexity" evidence="1">
    <location>
        <begin position="202"/>
        <end position="216"/>
    </location>
</feature>
<proteinExistence type="predicted"/>
<keyword evidence="4" id="KW-1185">Reference proteome</keyword>
<comment type="caution">
    <text evidence="3">The sequence shown here is derived from an EMBL/GenBank/DDBJ whole genome shotgun (WGS) entry which is preliminary data.</text>
</comment>
<evidence type="ECO:0000313" key="3">
    <source>
        <dbReference type="EMBL" id="KAK2066500.1"/>
    </source>
</evidence>
<feature type="transmembrane region" description="Helical" evidence="2">
    <location>
        <begin position="141"/>
        <end position="163"/>
    </location>
</feature>
<protein>
    <recommendedName>
        <fullName evidence="5">MARVEL domain-containing protein</fullName>
    </recommendedName>
</protein>
<evidence type="ECO:0008006" key="5">
    <source>
        <dbReference type="Google" id="ProtNLM"/>
    </source>
</evidence>
<keyword evidence="2" id="KW-0812">Transmembrane</keyword>
<name>A0AAD9HX40_9PEZI</name>
<feature type="transmembrane region" description="Helical" evidence="2">
    <location>
        <begin position="51"/>
        <end position="71"/>
    </location>
</feature>
<feature type="region of interest" description="Disordered" evidence="1">
    <location>
        <begin position="171"/>
        <end position="250"/>
    </location>
</feature>
<reference evidence="3" key="1">
    <citation type="journal article" date="2023" name="Mol. Plant Microbe Interact.">
        <title>Elucidating the Obligate Nature and Biological Capacity of an Invasive Fungal Corn Pathogen.</title>
        <authorList>
            <person name="MacCready J.S."/>
            <person name="Roggenkamp E.M."/>
            <person name="Gdanetz K."/>
            <person name="Chilvers M.I."/>
        </authorList>
    </citation>
    <scope>NUCLEOTIDE SEQUENCE</scope>
    <source>
        <strain evidence="3">PM02</strain>
    </source>
</reference>
<feature type="transmembrane region" description="Helical" evidence="2">
    <location>
        <begin position="21"/>
        <end position="39"/>
    </location>
</feature>
<dbReference type="Proteomes" id="UP001217918">
    <property type="component" value="Unassembled WGS sequence"/>
</dbReference>
<organism evidence="3 4">
    <name type="scientific">Phyllachora maydis</name>
    <dbReference type="NCBI Taxonomy" id="1825666"/>
    <lineage>
        <taxon>Eukaryota</taxon>
        <taxon>Fungi</taxon>
        <taxon>Dikarya</taxon>
        <taxon>Ascomycota</taxon>
        <taxon>Pezizomycotina</taxon>
        <taxon>Sordariomycetes</taxon>
        <taxon>Sordariomycetidae</taxon>
        <taxon>Phyllachorales</taxon>
        <taxon>Phyllachoraceae</taxon>
        <taxon>Phyllachora</taxon>
    </lineage>
</organism>
<feature type="compositionally biased region" description="Polar residues" evidence="1">
    <location>
        <begin position="176"/>
        <end position="185"/>
    </location>
</feature>
<feature type="compositionally biased region" description="Basic and acidic residues" evidence="1">
    <location>
        <begin position="240"/>
        <end position="250"/>
    </location>
</feature>
<evidence type="ECO:0000256" key="1">
    <source>
        <dbReference type="SAM" id="MobiDB-lite"/>
    </source>
</evidence>
<evidence type="ECO:0000313" key="4">
    <source>
        <dbReference type="Proteomes" id="UP001217918"/>
    </source>
</evidence>
<keyword evidence="2" id="KW-1133">Transmembrane helix</keyword>
<gene>
    <name evidence="3" type="ORF">P8C59_000312</name>
</gene>
<accession>A0AAD9HX40</accession>
<dbReference type="AlphaFoldDB" id="A0AAD9HX40"/>
<feature type="transmembrane region" description="Helical" evidence="2">
    <location>
        <begin position="78"/>
        <end position="99"/>
    </location>
</feature>
<sequence>MGAGAGLALQCLQCFIRAIQLLCAAVVLGIYSCFLATLYRHNLGISRSLRAVEGISGAAVLHALLGLLLPCCLAGPRLASFAAIALDVCFVAAFVYVAVENRDGASSCWGTVTTVFGPADADAGNPALPSSHTTCRLETTVLIVSIIAIFFSVFSALLELALVRHRRKERRFGPSPANNYTSGYGSQRGRFPLFGRGRKNRQQQQQQQQAAAAAAAVDPNGLPAHTHPDQVRDGYATGRTRVDGAGGDKYEMGANHNAGVITGTTGVEPARYPPANYRYGDGVCDRV</sequence>